<sequence>MFLLQKDIYPSPGKTNIIFLSLYPASRQADLGEMPTRSTEWVKGTALPKVFPLNTVETGCG</sequence>
<dbReference type="EMBL" id="AP017313">
    <property type="protein sequence ID" value="BAU52388.1"/>
    <property type="molecule type" value="Genomic_DNA"/>
</dbReference>
<keyword evidence="2" id="KW-1185">Reference proteome</keyword>
<proteinExistence type="predicted"/>
<gene>
    <name evidence="1" type="ORF">MgSA37_00544</name>
</gene>
<evidence type="ECO:0000313" key="1">
    <source>
        <dbReference type="EMBL" id="BAU52388.1"/>
    </source>
</evidence>
<name>A0A120MY21_9SPHI</name>
<protein>
    <submittedName>
        <fullName evidence="1">Uncharacterized protein</fullName>
    </submittedName>
</protein>
<dbReference type="Proteomes" id="UP000218263">
    <property type="component" value="Chromosome"/>
</dbReference>
<dbReference type="RefSeq" id="WP_096349719.1">
    <property type="nucleotide sequence ID" value="NZ_AP017313.1"/>
</dbReference>
<accession>A0A120MY21</accession>
<dbReference type="AlphaFoldDB" id="A0A120MY21"/>
<evidence type="ECO:0000313" key="2">
    <source>
        <dbReference type="Proteomes" id="UP000218263"/>
    </source>
</evidence>
<dbReference type="KEGG" id="mgot:MgSA37_00544"/>
<organism evidence="1 2">
    <name type="scientific">Mucilaginibacter gotjawali</name>
    <dbReference type="NCBI Taxonomy" id="1550579"/>
    <lineage>
        <taxon>Bacteria</taxon>
        <taxon>Pseudomonadati</taxon>
        <taxon>Bacteroidota</taxon>
        <taxon>Sphingobacteriia</taxon>
        <taxon>Sphingobacteriales</taxon>
        <taxon>Sphingobacteriaceae</taxon>
        <taxon>Mucilaginibacter</taxon>
    </lineage>
</organism>
<reference evidence="1 2" key="1">
    <citation type="submission" date="2015-12" db="EMBL/GenBank/DDBJ databases">
        <title>Genome sequence of Mucilaginibacter gotjawali.</title>
        <authorList>
            <person name="Lee J.S."/>
            <person name="Lee K.C."/>
            <person name="Kim K.K."/>
            <person name="Lee B.W."/>
        </authorList>
    </citation>
    <scope>NUCLEOTIDE SEQUENCE [LARGE SCALE GENOMIC DNA]</scope>
    <source>
        <strain evidence="1 2">SA3-7</strain>
    </source>
</reference>